<comment type="caution">
    <text evidence="2">The sequence shown here is derived from an EMBL/GenBank/DDBJ whole genome shotgun (WGS) entry which is preliminary data.</text>
</comment>
<dbReference type="SMART" id="SM00880">
    <property type="entry name" value="CHAD"/>
    <property type="match status" value="1"/>
</dbReference>
<dbReference type="EMBL" id="BMJI01000009">
    <property type="protein sequence ID" value="GGC90989.1"/>
    <property type="molecule type" value="Genomic_DNA"/>
</dbReference>
<dbReference type="Pfam" id="PF05235">
    <property type="entry name" value="CHAD"/>
    <property type="match status" value="1"/>
</dbReference>
<sequence>MREDAPDAVHQYRVTLRRLRSVLAAFRTDLEPVAAAAALDLPALTTRLRDTARAFGLARDAEVNGELVAERLAGDADAAGRGAVVEAGRILAETAAEDYQQHRVAAIALLDGYGPGSLTAVLTALATAAGEAPLTHAATGSGARDDVDAAFARTIDAQAAHVLRLARKAKRATPADAATALHEVRKKAKRLRYTIEELTAHEVAVPPGRQDVVDAAHRIQKHLGTHHDSVGLAAFIRAAVEARPATGRRAVSTAVAFAAGELAGAERAVQQTALRKYHRARRALRDALA</sequence>
<dbReference type="PANTHER" id="PTHR39339">
    <property type="entry name" value="SLR1444 PROTEIN"/>
    <property type="match status" value="1"/>
</dbReference>
<dbReference type="PANTHER" id="PTHR39339:SF1">
    <property type="entry name" value="CHAD DOMAIN-CONTAINING PROTEIN"/>
    <property type="match status" value="1"/>
</dbReference>
<evidence type="ECO:0000313" key="3">
    <source>
        <dbReference type="Proteomes" id="UP000597761"/>
    </source>
</evidence>
<proteinExistence type="predicted"/>
<protein>
    <recommendedName>
        <fullName evidence="1">CHAD domain-containing protein</fullName>
    </recommendedName>
</protein>
<dbReference type="InterPro" id="IPR007899">
    <property type="entry name" value="CHAD_dom"/>
</dbReference>
<accession>A0ABQ1P4Q9</accession>
<keyword evidence="3" id="KW-1185">Reference proteome</keyword>
<dbReference type="InterPro" id="IPR038186">
    <property type="entry name" value="CHAD_dom_sf"/>
</dbReference>
<dbReference type="PROSITE" id="PS51708">
    <property type="entry name" value="CHAD"/>
    <property type="match status" value="1"/>
</dbReference>
<evidence type="ECO:0000313" key="2">
    <source>
        <dbReference type="EMBL" id="GGC90989.1"/>
    </source>
</evidence>
<evidence type="ECO:0000259" key="1">
    <source>
        <dbReference type="PROSITE" id="PS51708"/>
    </source>
</evidence>
<dbReference type="Proteomes" id="UP000597761">
    <property type="component" value="Unassembled WGS sequence"/>
</dbReference>
<reference evidence="3" key="1">
    <citation type="journal article" date="2019" name="Int. J. Syst. Evol. Microbiol.">
        <title>The Global Catalogue of Microorganisms (GCM) 10K type strain sequencing project: providing services to taxonomists for standard genome sequencing and annotation.</title>
        <authorList>
            <consortium name="The Broad Institute Genomics Platform"/>
            <consortium name="The Broad Institute Genome Sequencing Center for Infectious Disease"/>
            <person name="Wu L."/>
            <person name="Ma J."/>
        </authorList>
    </citation>
    <scope>NUCLEOTIDE SEQUENCE [LARGE SCALE GENOMIC DNA]</scope>
    <source>
        <strain evidence="3">CGMCC 1.15480</strain>
    </source>
</reference>
<name>A0ABQ1P4Q9_9MICC</name>
<feature type="domain" description="CHAD" evidence="1">
    <location>
        <begin position="1"/>
        <end position="282"/>
    </location>
</feature>
<organism evidence="2 3">
    <name type="scientific">Tersicoccus solisilvae</name>
    <dbReference type="NCBI Taxonomy" id="1882339"/>
    <lineage>
        <taxon>Bacteria</taxon>
        <taxon>Bacillati</taxon>
        <taxon>Actinomycetota</taxon>
        <taxon>Actinomycetes</taxon>
        <taxon>Micrococcales</taxon>
        <taxon>Micrococcaceae</taxon>
        <taxon>Tersicoccus</taxon>
    </lineage>
</organism>
<dbReference type="Gene3D" id="1.40.20.10">
    <property type="entry name" value="CHAD domain"/>
    <property type="match status" value="1"/>
</dbReference>
<gene>
    <name evidence="2" type="ORF">GCM10011512_17550</name>
</gene>